<keyword evidence="3 6" id="KW-0812">Transmembrane</keyword>
<accession>A0A1H8GMK7</accession>
<keyword evidence="5 6" id="KW-0472">Membrane</keyword>
<dbReference type="Pfam" id="PF01810">
    <property type="entry name" value="LysE"/>
    <property type="match status" value="1"/>
</dbReference>
<comment type="subcellular location">
    <subcellularLocation>
        <location evidence="1">Cell membrane</location>
        <topology evidence="1">Multi-pass membrane protein</topology>
    </subcellularLocation>
</comment>
<evidence type="ECO:0000256" key="5">
    <source>
        <dbReference type="ARBA" id="ARBA00023136"/>
    </source>
</evidence>
<feature type="transmembrane region" description="Helical" evidence="6">
    <location>
        <begin position="72"/>
        <end position="91"/>
    </location>
</feature>
<evidence type="ECO:0000313" key="8">
    <source>
        <dbReference type="Proteomes" id="UP000199372"/>
    </source>
</evidence>
<reference evidence="8" key="1">
    <citation type="submission" date="2016-10" db="EMBL/GenBank/DDBJ databases">
        <authorList>
            <person name="Varghese N."/>
            <person name="Submissions S."/>
        </authorList>
    </citation>
    <scope>NUCLEOTIDE SEQUENCE [LARGE SCALE GENOMIC DNA]</scope>
    <source>
        <strain evidence="8">DSM 26893</strain>
    </source>
</reference>
<evidence type="ECO:0000256" key="1">
    <source>
        <dbReference type="ARBA" id="ARBA00004651"/>
    </source>
</evidence>
<keyword evidence="2" id="KW-1003">Cell membrane</keyword>
<evidence type="ECO:0000313" key="7">
    <source>
        <dbReference type="EMBL" id="SEN45236.1"/>
    </source>
</evidence>
<dbReference type="GO" id="GO:0005886">
    <property type="term" value="C:plasma membrane"/>
    <property type="evidence" value="ECO:0007669"/>
    <property type="project" value="UniProtKB-SubCell"/>
</dbReference>
<organism evidence="7 8">
    <name type="scientific">Palleronia pelagia</name>
    <dbReference type="NCBI Taxonomy" id="387096"/>
    <lineage>
        <taxon>Bacteria</taxon>
        <taxon>Pseudomonadati</taxon>
        <taxon>Pseudomonadota</taxon>
        <taxon>Alphaproteobacteria</taxon>
        <taxon>Rhodobacterales</taxon>
        <taxon>Roseobacteraceae</taxon>
        <taxon>Palleronia</taxon>
    </lineage>
</organism>
<feature type="transmembrane region" description="Helical" evidence="6">
    <location>
        <begin position="141"/>
        <end position="166"/>
    </location>
</feature>
<name>A0A1H8GMK7_9RHOB</name>
<proteinExistence type="predicted"/>
<evidence type="ECO:0000256" key="6">
    <source>
        <dbReference type="SAM" id="Phobius"/>
    </source>
</evidence>
<feature type="transmembrane region" description="Helical" evidence="6">
    <location>
        <begin position="178"/>
        <end position="195"/>
    </location>
</feature>
<evidence type="ECO:0000256" key="3">
    <source>
        <dbReference type="ARBA" id="ARBA00022692"/>
    </source>
</evidence>
<dbReference type="AlphaFoldDB" id="A0A1H8GMK7"/>
<sequence>MAPDTFLALLTFAIVATVTPGPNNVMVMASGANFGLRRTLPHMLGITFGFGAMIALVGVGVMRAFDAWPPSYTVMQVLCAAYLLYLAYRIATAPPPGAAGPRARPFTALQAAAFQWINPKAWAMGLAAVTLYAPTRAAESVLIVAGTFMLVAMPCIAIWVMAGQGLARALTSPFRRRLFNGLMAGGLILSLAPALI</sequence>
<dbReference type="GO" id="GO:0015171">
    <property type="term" value="F:amino acid transmembrane transporter activity"/>
    <property type="evidence" value="ECO:0007669"/>
    <property type="project" value="TreeGrafter"/>
</dbReference>
<feature type="transmembrane region" description="Helical" evidence="6">
    <location>
        <begin position="44"/>
        <end position="65"/>
    </location>
</feature>
<dbReference type="EMBL" id="FOCM01000004">
    <property type="protein sequence ID" value="SEN45236.1"/>
    <property type="molecule type" value="Genomic_DNA"/>
</dbReference>
<dbReference type="RefSeq" id="WP_091845380.1">
    <property type="nucleotide sequence ID" value="NZ_FOCM01000004.1"/>
</dbReference>
<gene>
    <name evidence="7" type="ORF">SAMN04488011_104140</name>
</gene>
<dbReference type="GO" id="GO:0033228">
    <property type="term" value="P:cysteine export across plasma membrane"/>
    <property type="evidence" value="ECO:0007669"/>
    <property type="project" value="TreeGrafter"/>
</dbReference>
<evidence type="ECO:0000256" key="2">
    <source>
        <dbReference type="ARBA" id="ARBA00022475"/>
    </source>
</evidence>
<evidence type="ECO:0000256" key="4">
    <source>
        <dbReference type="ARBA" id="ARBA00022989"/>
    </source>
</evidence>
<dbReference type="PANTHER" id="PTHR30086:SF20">
    <property type="entry name" value="ARGININE EXPORTER PROTEIN ARGO-RELATED"/>
    <property type="match status" value="1"/>
</dbReference>
<dbReference type="OrthoDB" id="9812084at2"/>
<dbReference type="PANTHER" id="PTHR30086">
    <property type="entry name" value="ARGININE EXPORTER PROTEIN ARGO"/>
    <property type="match status" value="1"/>
</dbReference>
<protein>
    <submittedName>
        <fullName evidence="7">Threonine/homoserine/homoserine lactone efflux protein</fullName>
    </submittedName>
</protein>
<keyword evidence="4 6" id="KW-1133">Transmembrane helix</keyword>
<keyword evidence="8" id="KW-1185">Reference proteome</keyword>
<dbReference type="Proteomes" id="UP000199372">
    <property type="component" value="Unassembled WGS sequence"/>
</dbReference>
<dbReference type="InterPro" id="IPR001123">
    <property type="entry name" value="LeuE-type"/>
</dbReference>